<proteinExistence type="predicted"/>
<accession>A0A2T7P0X0</accession>
<dbReference type="InterPro" id="IPR013087">
    <property type="entry name" value="Znf_C2H2_type"/>
</dbReference>
<feature type="compositionally biased region" description="Basic and acidic residues" evidence="1">
    <location>
        <begin position="25"/>
        <end position="36"/>
    </location>
</feature>
<reference evidence="3 4" key="1">
    <citation type="submission" date="2018-04" db="EMBL/GenBank/DDBJ databases">
        <title>The genome of golden apple snail Pomacea canaliculata provides insight into stress tolerance and invasive adaptation.</title>
        <authorList>
            <person name="Liu C."/>
            <person name="Liu B."/>
            <person name="Ren Y."/>
            <person name="Zhang Y."/>
            <person name="Wang H."/>
            <person name="Li S."/>
            <person name="Jiang F."/>
            <person name="Yin L."/>
            <person name="Zhang G."/>
            <person name="Qian W."/>
            <person name="Fan W."/>
        </authorList>
    </citation>
    <scope>NUCLEOTIDE SEQUENCE [LARGE SCALE GENOMIC DNA]</scope>
    <source>
        <strain evidence="3">SZHN2017</strain>
        <tissue evidence="3">Muscle</tissue>
    </source>
</reference>
<feature type="compositionally biased region" description="Polar residues" evidence="1">
    <location>
        <begin position="220"/>
        <end position="230"/>
    </location>
</feature>
<feature type="region of interest" description="Disordered" evidence="1">
    <location>
        <begin position="136"/>
        <end position="173"/>
    </location>
</feature>
<organism evidence="3 4">
    <name type="scientific">Pomacea canaliculata</name>
    <name type="common">Golden apple snail</name>
    <dbReference type="NCBI Taxonomy" id="400727"/>
    <lineage>
        <taxon>Eukaryota</taxon>
        <taxon>Metazoa</taxon>
        <taxon>Spiralia</taxon>
        <taxon>Lophotrochozoa</taxon>
        <taxon>Mollusca</taxon>
        <taxon>Gastropoda</taxon>
        <taxon>Caenogastropoda</taxon>
        <taxon>Architaenioglossa</taxon>
        <taxon>Ampullarioidea</taxon>
        <taxon>Ampullariidae</taxon>
        <taxon>Pomacea</taxon>
    </lineage>
</organism>
<dbReference type="AlphaFoldDB" id="A0A2T7P0X0"/>
<sequence>MASLMQYCTLLSDYLRVQNPNTTRLDNRPKRKDGTEKGNNGGSHEKENPAKLRKLDDSQIKGQSTNTDMKLVGSLTSDYDIFDMEVDNTSESTEETVQSSIASNPVSFTPAVIVQTTHVASPAVISGPVITQVFSAGSPQPDETGSGILGSTSQSILSSTMSSPSPSPSSASSMQPMRFNLYWNCGYCPFTSESQSEVNDHSDREHIGKAPSGLDAEGSIQGTSQGNANPEISAETGGFDQVVIKQEPVDAEEEEIIPMKVSFPKPRIQAKENTAIKCCHCNYSARMLSHLRNHIVYCHKGKELMGTGAMNSKVFMCASSDCAFRSSSGTTFLNHAILCTPWTKSTISDLKIDGHLLASLEKTKALAKESASGKVGGAN</sequence>
<keyword evidence="4" id="KW-1185">Reference proteome</keyword>
<feature type="compositionally biased region" description="Basic and acidic residues" evidence="1">
    <location>
        <begin position="43"/>
        <end position="59"/>
    </location>
</feature>
<evidence type="ECO:0000259" key="2">
    <source>
        <dbReference type="SMART" id="SM00355"/>
    </source>
</evidence>
<feature type="compositionally biased region" description="Low complexity" evidence="1">
    <location>
        <begin position="149"/>
        <end position="173"/>
    </location>
</feature>
<feature type="region of interest" description="Disordered" evidence="1">
    <location>
        <begin position="194"/>
        <end position="234"/>
    </location>
</feature>
<dbReference type="Proteomes" id="UP000245119">
    <property type="component" value="Linkage Group LG7"/>
</dbReference>
<dbReference type="SMART" id="SM00355">
    <property type="entry name" value="ZnF_C2H2"/>
    <property type="match status" value="2"/>
</dbReference>
<name>A0A2T7P0X0_POMCA</name>
<protein>
    <recommendedName>
        <fullName evidence="2">C2H2-type domain-containing protein</fullName>
    </recommendedName>
</protein>
<gene>
    <name evidence="3" type="ORF">C0Q70_12218</name>
</gene>
<feature type="compositionally biased region" description="Basic and acidic residues" evidence="1">
    <location>
        <begin position="198"/>
        <end position="208"/>
    </location>
</feature>
<dbReference type="EMBL" id="PZQS01000007">
    <property type="protein sequence ID" value="PVD27068.1"/>
    <property type="molecule type" value="Genomic_DNA"/>
</dbReference>
<comment type="caution">
    <text evidence="3">The sequence shown here is derived from an EMBL/GenBank/DDBJ whole genome shotgun (WGS) entry which is preliminary data.</text>
</comment>
<feature type="domain" description="C2H2-type" evidence="2">
    <location>
        <begin position="183"/>
        <end position="206"/>
    </location>
</feature>
<evidence type="ECO:0000313" key="3">
    <source>
        <dbReference type="EMBL" id="PVD27068.1"/>
    </source>
</evidence>
<feature type="domain" description="C2H2-type" evidence="2">
    <location>
        <begin position="276"/>
        <end position="299"/>
    </location>
</feature>
<evidence type="ECO:0000256" key="1">
    <source>
        <dbReference type="SAM" id="MobiDB-lite"/>
    </source>
</evidence>
<dbReference type="OrthoDB" id="6162960at2759"/>
<evidence type="ECO:0000313" key="4">
    <source>
        <dbReference type="Proteomes" id="UP000245119"/>
    </source>
</evidence>
<feature type="region of interest" description="Disordered" evidence="1">
    <location>
        <begin position="19"/>
        <end position="66"/>
    </location>
</feature>